<dbReference type="STRING" id="1229665.N1RV61"/>
<feature type="compositionally biased region" description="Polar residues" evidence="2">
    <location>
        <begin position="34"/>
        <end position="43"/>
    </location>
</feature>
<proteinExistence type="predicted"/>
<reference evidence="4" key="2">
    <citation type="journal article" date="2014" name="PLoS ONE">
        <title>Genome and Transcriptome Analysis of the Fungal Pathogen Fusarium oxysporum f. sp. cubense Causing Banana Vascular Wilt Disease.</title>
        <authorList>
            <person name="Guo L."/>
            <person name="Han L."/>
            <person name="Yang L."/>
            <person name="Zeng H."/>
            <person name="Fan D."/>
            <person name="Zhu Y."/>
            <person name="Feng Y."/>
            <person name="Wang G."/>
            <person name="Peng C."/>
            <person name="Jiang X."/>
            <person name="Zhou D."/>
            <person name="Ni P."/>
            <person name="Liang C."/>
            <person name="Liu L."/>
            <person name="Wang J."/>
            <person name="Mao C."/>
            <person name="Fang X."/>
            <person name="Peng M."/>
            <person name="Huang J."/>
        </authorList>
    </citation>
    <scope>NUCLEOTIDE SEQUENCE [LARGE SCALE GENOMIC DNA]</scope>
    <source>
        <strain evidence="4">race 4</strain>
    </source>
</reference>
<evidence type="ECO:0000313" key="4">
    <source>
        <dbReference type="Proteomes" id="UP000016929"/>
    </source>
</evidence>
<accession>N1RV61</accession>
<dbReference type="OrthoDB" id="5187726at2759"/>
<keyword evidence="1" id="KW-0175">Coiled coil</keyword>
<keyword evidence="4" id="KW-1185">Reference proteome</keyword>
<gene>
    <name evidence="3" type="ORF">FOC4_g10000598</name>
</gene>
<organism evidence="3 4">
    <name type="scientific">Fusarium oxysporum f. sp. cubense (strain race 4)</name>
    <name type="common">Panama disease fungus</name>
    <dbReference type="NCBI Taxonomy" id="2502994"/>
    <lineage>
        <taxon>Eukaryota</taxon>
        <taxon>Fungi</taxon>
        <taxon>Dikarya</taxon>
        <taxon>Ascomycota</taxon>
        <taxon>Pezizomycotina</taxon>
        <taxon>Sordariomycetes</taxon>
        <taxon>Hypocreomycetidae</taxon>
        <taxon>Hypocreales</taxon>
        <taxon>Nectriaceae</taxon>
        <taxon>Fusarium</taxon>
        <taxon>Fusarium oxysporum species complex</taxon>
    </lineage>
</organism>
<dbReference type="AlphaFoldDB" id="N1RV61"/>
<evidence type="ECO:0000256" key="1">
    <source>
        <dbReference type="SAM" id="Coils"/>
    </source>
</evidence>
<protein>
    <submittedName>
        <fullName evidence="3">Uncharacterized protein</fullName>
    </submittedName>
</protein>
<dbReference type="EMBL" id="KB726403">
    <property type="protein sequence ID" value="EMT69286.1"/>
    <property type="molecule type" value="Genomic_DNA"/>
</dbReference>
<feature type="region of interest" description="Disordered" evidence="2">
    <location>
        <begin position="34"/>
        <end position="72"/>
    </location>
</feature>
<evidence type="ECO:0000313" key="3">
    <source>
        <dbReference type="EMBL" id="EMT69286.1"/>
    </source>
</evidence>
<sequence length="257" mass="29009">MLLEPLNFGGHSSKSEESNLDYCHDLPDYCSPSSHGSLGTPRQTICPLSDAQEPESTSSEYEPVLNDVPTCDSFGPNVSMQEKMEEMSRELDILKATVLWMQGVQDTQNRVISMLLVSQRRNTRVGGSHEARSSQLRSGSPPPFCVPTFNVDAMESSNVTERVSMLSHQLSMMETSTAYDAITRMQLQENIATLEYENERLAQEAKQQREDAVYHRGFFYRLLEATDQLNLTIGDIHQDYIRTVNVSMFPKDDIASR</sequence>
<name>N1RV61_FUSC4</name>
<reference evidence="4" key="1">
    <citation type="submission" date="2012-09" db="EMBL/GenBank/DDBJ databases">
        <title>Genome sequencing and comparative transcriptomics of race 1 and race 4 of banana pathogen: Fusarium oxysporum f. sp. cubense.</title>
        <authorList>
            <person name="Fang X."/>
            <person name="Huang J."/>
        </authorList>
    </citation>
    <scope>NUCLEOTIDE SEQUENCE [LARGE SCALE GENOMIC DNA]</scope>
    <source>
        <strain evidence="4">race 4</strain>
    </source>
</reference>
<evidence type="ECO:0000256" key="2">
    <source>
        <dbReference type="SAM" id="MobiDB-lite"/>
    </source>
</evidence>
<dbReference type="Proteomes" id="UP000016929">
    <property type="component" value="Unassembled WGS sequence"/>
</dbReference>
<feature type="coiled-coil region" evidence="1">
    <location>
        <begin position="184"/>
        <end position="211"/>
    </location>
</feature>
<dbReference type="HOGENOM" id="CLU_1214803_0_0_1"/>